<name>A0A6C0IPK4_9ZZZZ</name>
<accession>A0A6C0IPK4</accession>
<protein>
    <submittedName>
        <fullName evidence="2">Uncharacterized protein</fullName>
    </submittedName>
</protein>
<dbReference type="EMBL" id="MN740235">
    <property type="protein sequence ID" value="QHT95144.1"/>
    <property type="molecule type" value="Genomic_DNA"/>
</dbReference>
<feature type="coiled-coil region" evidence="1">
    <location>
        <begin position="49"/>
        <end position="83"/>
    </location>
</feature>
<proteinExistence type="predicted"/>
<keyword evidence="1" id="KW-0175">Coiled coil</keyword>
<evidence type="ECO:0000256" key="1">
    <source>
        <dbReference type="SAM" id="Coils"/>
    </source>
</evidence>
<evidence type="ECO:0000313" key="2">
    <source>
        <dbReference type="EMBL" id="QHT95144.1"/>
    </source>
</evidence>
<sequence length="237" mass="27795">MSVNCPCCSKVFKTKQQQQKHYKVCSVLSYDPRDEMSNGITINRLFDMVTILAKNQKKMKLRIQKLERKSKKIKHNVNLLEILNERVESEDYWEWIKNLEISKEGLDNVIVNGFQVGITDILTQAIYNENSPFKAFNEMPNRIAIFTNKETKWKELTDDMMKSICNMLVPKLLFKFMEIEKNIFADEDGSKDTEKFGQIRRILYGNGKISKHAKIVKRKLYNNLKMPASSIYSTKYT</sequence>
<reference evidence="2" key="1">
    <citation type="journal article" date="2020" name="Nature">
        <title>Giant virus diversity and host interactions through global metagenomics.</title>
        <authorList>
            <person name="Schulz F."/>
            <person name="Roux S."/>
            <person name="Paez-Espino D."/>
            <person name="Jungbluth S."/>
            <person name="Walsh D.A."/>
            <person name="Denef V.J."/>
            <person name="McMahon K.D."/>
            <person name="Konstantinidis K.T."/>
            <person name="Eloe-Fadrosh E.A."/>
            <person name="Kyrpides N.C."/>
            <person name="Woyke T."/>
        </authorList>
    </citation>
    <scope>NUCLEOTIDE SEQUENCE</scope>
    <source>
        <strain evidence="2">GVMAG-M-3300024261-37</strain>
    </source>
</reference>
<organism evidence="2">
    <name type="scientific">viral metagenome</name>
    <dbReference type="NCBI Taxonomy" id="1070528"/>
    <lineage>
        <taxon>unclassified sequences</taxon>
        <taxon>metagenomes</taxon>
        <taxon>organismal metagenomes</taxon>
    </lineage>
</organism>
<dbReference type="AlphaFoldDB" id="A0A6C0IPK4"/>